<keyword evidence="7" id="KW-0808">Transferase</keyword>
<dbReference type="Proteomes" id="UP000593943">
    <property type="component" value="Chromosome"/>
</dbReference>
<dbReference type="GO" id="GO:0003700">
    <property type="term" value="F:DNA-binding transcription factor activity"/>
    <property type="evidence" value="ECO:0007669"/>
    <property type="project" value="InterPro"/>
</dbReference>
<gene>
    <name evidence="8" type="ORF">BE0216_02065</name>
    <name evidence="7" type="ORF">BEUL_0508</name>
</gene>
<dbReference type="InterPro" id="IPR015424">
    <property type="entry name" value="PyrdxlP-dep_Trfase"/>
</dbReference>
<dbReference type="InterPro" id="IPR000524">
    <property type="entry name" value="Tscrpt_reg_HTH_GntR"/>
</dbReference>
<dbReference type="OrthoDB" id="199743at2"/>
<keyword evidence="3" id="KW-0805">Transcription regulation</keyword>
<feature type="domain" description="HTH gntR-type" evidence="6">
    <location>
        <begin position="23"/>
        <end position="91"/>
    </location>
</feature>
<dbReference type="CDD" id="cd07377">
    <property type="entry name" value="WHTH_GntR"/>
    <property type="match status" value="1"/>
</dbReference>
<dbReference type="GO" id="GO:0008483">
    <property type="term" value="F:transaminase activity"/>
    <property type="evidence" value="ECO:0007669"/>
    <property type="project" value="UniProtKB-KW"/>
</dbReference>
<dbReference type="GO" id="GO:0030170">
    <property type="term" value="F:pyridoxal phosphate binding"/>
    <property type="evidence" value="ECO:0007669"/>
    <property type="project" value="InterPro"/>
</dbReference>
<evidence type="ECO:0000256" key="5">
    <source>
        <dbReference type="ARBA" id="ARBA00023163"/>
    </source>
</evidence>
<reference evidence="8 10" key="2">
    <citation type="submission" date="2020-10" db="EMBL/GenBank/DDBJ databases">
        <title>Genome sequencing of Bifidobacterium eulemuris_DSMZ_100216.</title>
        <authorList>
            <person name="Kim J."/>
        </authorList>
    </citation>
    <scope>NUCLEOTIDE SEQUENCE [LARGE SCALE GENOMIC DNA]</scope>
    <source>
        <strain evidence="8 10">DSM 100216</strain>
    </source>
</reference>
<evidence type="ECO:0000256" key="3">
    <source>
        <dbReference type="ARBA" id="ARBA00023015"/>
    </source>
</evidence>
<evidence type="ECO:0000256" key="2">
    <source>
        <dbReference type="ARBA" id="ARBA00022898"/>
    </source>
</evidence>
<proteinExistence type="inferred from homology"/>
<dbReference type="InterPro" id="IPR036390">
    <property type="entry name" value="WH_DNA-bd_sf"/>
</dbReference>
<dbReference type="InterPro" id="IPR051446">
    <property type="entry name" value="HTH_trans_reg/aminotransferase"/>
</dbReference>
<dbReference type="Pfam" id="PF00155">
    <property type="entry name" value="Aminotran_1_2"/>
    <property type="match status" value="1"/>
</dbReference>
<dbReference type="PANTHER" id="PTHR46577:SF1">
    <property type="entry name" value="HTH-TYPE TRANSCRIPTIONAL REGULATORY PROTEIN GABR"/>
    <property type="match status" value="1"/>
</dbReference>
<evidence type="ECO:0000313" key="8">
    <source>
        <dbReference type="EMBL" id="QOL31379.1"/>
    </source>
</evidence>
<dbReference type="Gene3D" id="1.10.10.10">
    <property type="entry name" value="Winged helix-like DNA-binding domain superfamily/Winged helix DNA-binding domain"/>
    <property type="match status" value="1"/>
</dbReference>
<dbReference type="AlphaFoldDB" id="A0A261GCF6"/>
<dbReference type="Gene3D" id="3.90.1150.10">
    <property type="entry name" value="Aspartate Aminotransferase, domain 1"/>
    <property type="match status" value="1"/>
</dbReference>
<protein>
    <submittedName>
        <fullName evidence="8">PLP-dependent aminotransferase family protein</fullName>
    </submittedName>
    <submittedName>
        <fullName evidence="7">Transcriptional regulator GntR family with aminotransferase domain</fullName>
    </submittedName>
</protein>
<dbReference type="SMART" id="SM00345">
    <property type="entry name" value="HTH_GNTR"/>
    <property type="match status" value="1"/>
</dbReference>
<accession>A0A261GCF6</accession>
<keyword evidence="7" id="KW-0032">Aminotransferase</keyword>
<keyword evidence="2" id="KW-0663">Pyridoxal phosphate</keyword>
<dbReference type="InterPro" id="IPR004839">
    <property type="entry name" value="Aminotransferase_I/II_large"/>
</dbReference>
<name>A0A261GCF6_9BIFI</name>
<reference evidence="7 9" key="1">
    <citation type="journal article" date="2017" name="BMC Genomics">
        <title>Comparative genomic and phylogenomic analyses of the Bifidobacteriaceae family.</title>
        <authorList>
            <person name="Lugli G.A."/>
            <person name="Milani C."/>
            <person name="Turroni F."/>
            <person name="Duranti S."/>
            <person name="Mancabelli L."/>
            <person name="Mangifesta M."/>
            <person name="Ferrario C."/>
            <person name="Modesto M."/>
            <person name="Mattarelli P."/>
            <person name="Jiri K."/>
            <person name="van Sinderen D."/>
            <person name="Ventura M."/>
        </authorList>
    </citation>
    <scope>NUCLEOTIDE SEQUENCE [LARGE SCALE GENOMIC DNA]</scope>
    <source>
        <strain evidence="7 9">DSM 100216</strain>
    </source>
</reference>
<dbReference type="Gene3D" id="3.40.640.10">
    <property type="entry name" value="Type I PLP-dependent aspartate aminotransferase-like (Major domain)"/>
    <property type="match status" value="1"/>
</dbReference>
<evidence type="ECO:0000259" key="6">
    <source>
        <dbReference type="PROSITE" id="PS50949"/>
    </source>
</evidence>
<dbReference type="InterPro" id="IPR036388">
    <property type="entry name" value="WH-like_DNA-bd_sf"/>
</dbReference>
<dbReference type="CDD" id="cd00609">
    <property type="entry name" value="AAT_like"/>
    <property type="match status" value="1"/>
</dbReference>
<dbReference type="Pfam" id="PF00392">
    <property type="entry name" value="GntR"/>
    <property type="match status" value="1"/>
</dbReference>
<dbReference type="GO" id="GO:0003677">
    <property type="term" value="F:DNA binding"/>
    <property type="evidence" value="ECO:0007669"/>
    <property type="project" value="UniProtKB-KW"/>
</dbReference>
<dbReference type="EMBL" id="CP062938">
    <property type="protein sequence ID" value="QOL31379.1"/>
    <property type="molecule type" value="Genomic_DNA"/>
</dbReference>
<dbReference type="EMBL" id="MWWZ01000004">
    <property type="protein sequence ID" value="OZG69102.1"/>
    <property type="molecule type" value="Genomic_DNA"/>
</dbReference>
<dbReference type="PROSITE" id="PS50949">
    <property type="entry name" value="HTH_GNTR"/>
    <property type="match status" value="1"/>
</dbReference>
<keyword evidence="10" id="KW-1185">Reference proteome</keyword>
<dbReference type="InterPro" id="IPR015422">
    <property type="entry name" value="PyrdxlP-dep_Trfase_small"/>
</dbReference>
<comment type="similarity">
    <text evidence="1">In the C-terminal section; belongs to the class-I pyridoxal-phosphate-dependent aminotransferase family.</text>
</comment>
<dbReference type="KEGG" id="beu:BE0216_02065"/>
<organism evidence="7 9">
    <name type="scientific">Bifidobacterium eulemuris</name>
    <dbReference type="NCBI Taxonomy" id="1765219"/>
    <lineage>
        <taxon>Bacteria</taxon>
        <taxon>Bacillati</taxon>
        <taxon>Actinomycetota</taxon>
        <taxon>Actinomycetes</taxon>
        <taxon>Bifidobacteriales</taxon>
        <taxon>Bifidobacteriaceae</taxon>
        <taxon>Bifidobacterium</taxon>
    </lineage>
</organism>
<evidence type="ECO:0000256" key="1">
    <source>
        <dbReference type="ARBA" id="ARBA00005384"/>
    </source>
</evidence>
<evidence type="ECO:0000313" key="10">
    <source>
        <dbReference type="Proteomes" id="UP000593943"/>
    </source>
</evidence>
<sequence>MPRHNALWASALSWKPDRSSLKRPIYASLAEQLERDIADGSLAPGVRLPSQRDLADYLGINFTTVTRTYRLCELKGLLYATTGSGTFVAPNAARSATISTANLARESIDLGFVGSFESCNAMVAEAIASVARNRHVPQLLDYDHPTGMPHHKAAGVDWLRGIGLRTDTDHLAIVSGTQNGLALALIALFDPGDRIAVDTYTYANFIELAKTLHIQLAPVAADDEGMRADELEAQHGLNPVQGVFLMPSCCNPTTAMVSERRKRELADVIARHRLILIEDDIHALFTAGVVADYQGPMALLVPDRTIYLCGTSKPICSGLRVAYLVYPDEFRERILQALFNVNVKTSSLDAEIISELITSGTASKIIHRKRDLLAEMNALFRGFFPDAPDFGHPLSFYRWLPIDDQRDGARIEKELQNAGVRVYHSDRFLSGPRQKRRYLRIALSTAGAPERLAKGLSILSDYLSDNRPLV</sequence>
<evidence type="ECO:0000313" key="7">
    <source>
        <dbReference type="EMBL" id="OZG69102.1"/>
    </source>
</evidence>
<dbReference type="PANTHER" id="PTHR46577">
    <property type="entry name" value="HTH-TYPE TRANSCRIPTIONAL REGULATORY PROTEIN GABR"/>
    <property type="match status" value="1"/>
</dbReference>
<dbReference type="InterPro" id="IPR015421">
    <property type="entry name" value="PyrdxlP-dep_Trfase_major"/>
</dbReference>
<evidence type="ECO:0000256" key="4">
    <source>
        <dbReference type="ARBA" id="ARBA00023125"/>
    </source>
</evidence>
<evidence type="ECO:0000313" key="9">
    <source>
        <dbReference type="Proteomes" id="UP000216057"/>
    </source>
</evidence>
<keyword evidence="5" id="KW-0804">Transcription</keyword>
<dbReference type="RefSeq" id="WP_094636147.1">
    <property type="nucleotide sequence ID" value="NZ_CP062938.1"/>
</dbReference>
<dbReference type="SUPFAM" id="SSF46785">
    <property type="entry name" value="Winged helix' DNA-binding domain"/>
    <property type="match status" value="1"/>
</dbReference>
<dbReference type="SUPFAM" id="SSF53383">
    <property type="entry name" value="PLP-dependent transferases"/>
    <property type="match status" value="1"/>
</dbReference>
<dbReference type="Proteomes" id="UP000216057">
    <property type="component" value="Unassembled WGS sequence"/>
</dbReference>
<keyword evidence="4" id="KW-0238">DNA-binding</keyword>